<dbReference type="GeneID" id="20227257"/>
<reference evidence="1 2" key="1">
    <citation type="journal article" date="2011" name="Proc. Natl. Acad. Sci. U.S.A.">
        <title>Niche of harmful alga Aureococcus anophagefferens revealed through ecogenomics.</title>
        <authorList>
            <person name="Gobler C.J."/>
            <person name="Berry D.L."/>
            <person name="Dyhrman S.T."/>
            <person name="Wilhelm S.W."/>
            <person name="Salamov A."/>
            <person name="Lobanov A.V."/>
            <person name="Zhang Y."/>
            <person name="Collier J.L."/>
            <person name="Wurch L.L."/>
            <person name="Kustka A.B."/>
            <person name="Dill B.D."/>
            <person name="Shah M."/>
            <person name="VerBerkmoes N.C."/>
            <person name="Kuo A."/>
            <person name="Terry A."/>
            <person name="Pangilinan J."/>
            <person name="Lindquist E.A."/>
            <person name="Lucas S."/>
            <person name="Paulsen I.T."/>
            <person name="Hattenrath-Lehmann T.K."/>
            <person name="Talmage S.C."/>
            <person name="Walker E.A."/>
            <person name="Koch F."/>
            <person name="Burson A.M."/>
            <person name="Marcoval M.A."/>
            <person name="Tang Y.Z."/>
            <person name="Lecleir G.R."/>
            <person name="Coyne K.J."/>
            <person name="Berg G.M."/>
            <person name="Bertrand E.M."/>
            <person name="Saito M.A."/>
            <person name="Gladyshev V.N."/>
            <person name="Grigoriev I.V."/>
        </authorList>
    </citation>
    <scope>NUCLEOTIDE SEQUENCE [LARGE SCALE GENOMIC DNA]</scope>
    <source>
        <strain evidence="2">CCMP 1984</strain>
    </source>
</reference>
<name>F0YRT5_AURAN</name>
<dbReference type="InParanoid" id="F0YRT5"/>
<protein>
    <submittedName>
        <fullName evidence="1">Uncharacterized protein</fullName>
    </submittedName>
</protein>
<dbReference type="AlphaFoldDB" id="F0YRT5"/>
<gene>
    <name evidence="1" type="ORF">AURANDRAFT_69127</name>
</gene>
<accession>F0YRT5</accession>
<keyword evidence="2" id="KW-1185">Reference proteome</keyword>
<dbReference type="Proteomes" id="UP000002729">
    <property type="component" value="Unassembled WGS sequence"/>
</dbReference>
<dbReference type="EMBL" id="GL833745">
    <property type="protein sequence ID" value="EGB02174.1"/>
    <property type="molecule type" value="Genomic_DNA"/>
</dbReference>
<proteinExistence type="predicted"/>
<sequence length="167" mass="18293">GQVCATDLCYLSSSECGSKPSDGKWNHDNIAAAIGKCGACEMTLQNFASSALDQRVHLSTPAKDPRNIVLQRQGLGFDALWFGGKQPTQMTGPSLHSKHYEGIMPRVHHRINLFKIGHLPQFELSANRRGTSVTQTTAMSMMQTTHTVTNLDLREVASPKLNWCLAA</sequence>
<feature type="non-terminal residue" evidence="1">
    <location>
        <position position="1"/>
    </location>
</feature>
<dbReference type="RefSeq" id="XP_009043127.1">
    <property type="nucleotide sequence ID" value="XM_009044879.1"/>
</dbReference>
<dbReference type="KEGG" id="aaf:AURANDRAFT_69127"/>
<evidence type="ECO:0000313" key="1">
    <source>
        <dbReference type="EMBL" id="EGB02174.1"/>
    </source>
</evidence>
<organism evidence="2">
    <name type="scientific">Aureococcus anophagefferens</name>
    <name type="common">Harmful bloom alga</name>
    <dbReference type="NCBI Taxonomy" id="44056"/>
    <lineage>
        <taxon>Eukaryota</taxon>
        <taxon>Sar</taxon>
        <taxon>Stramenopiles</taxon>
        <taxon>Ochrophyta</taxon>
        <taxon>Pelagophyceae</taxon>
        <taxon>Pelagomonadales</taxon>
        <taxon>Pelagomonadaceae</taxon>
        <taxon>Aureococcus</taxon>
    </lineage>
</organism>
<evidence type="ECO:0000313" key="2">
    <source>
        <dbReference type="Proteomes" id="UP000002729"/>
    </source>
</evidence>